<name>A0A1B8GNT2_9PEZI</name>
<evidence type="ECO:0000256" key="2">
    <source>
        <dbReference type="SAM" id="Phobius"/>
    </source>
</evidence>
<feature type="transmembrane region" description="Helical" evidence="2">
    <location>
        <begin position="20"/>
        <end position="42"/>
    </location>
</feature>
<evidence type="ECO:0000313" key="3">
    <source>
        <dbReference type="EMBL" id="OBT97486.1"/>
    </source>
</evidence>
<keyword evidence="4" id="KW-1185">Reference proteome</keyword>
<sequence length="166" mass="18510">MPSLLRRDDYEDGSSPLTIDLMIVLVSLSFAGLVSVGLIYAVRKYQAHRASRHTVLPSYQTRNIHDLHVSAPPYYDEKRYSSGSSSPGSGPSSPVPEIRITFPDDVDGQGRHLKGRVVVVRVGEKGGVGLEPVRDEQLPKYERDGKKWDELDMDLMGGLKEKKEFL</sequence>
<feature type="compositionally biased region" description="Low complexity" evidence="1">
    <location>
        <begin position="81"/>
        <end position="92"/>
    </location>
</feature>
<evidence type="ECO:0000256" key="1">
    <source>
        <dbReference type="SAM" id="MobiDB-lite"/>
    </source>
</evidence>
<protein>
    <submittedName>
        <fullName evidence="3">Uncharacterized protein</fullName>
    </submittedName>
</protein>
<dbReference type="OrthoDB" id="5388417at2759"/>
<accession>A0A1B8GNT2</accession>
<dbReference type="RefSeq" id="XP_018131219.1">
    <property type="nucleotide sequence ID" value="XM_018273791.1"/>
</dbReference>
<keyword evidence="2" id="KW-0472">Membrane</keyword>
<organism evidence="3 4">
    <name type="scientific">Pseudogymnoascus verrucosus</name>
    <dbReference type="NCBI Taxonomy" id="342668"/>
    <lineage>
        <taxon>Eukaryota</taxon>
        <taxon>Fungi</taxon>
        <taxon>Dikarya</taxon>
        <taxon>Ascomycota</taxon>
        <taxon>Pezizomycotina</taxon>
        <taxon>Leotiomycetes</taxon>
        <taxon>Thelebolales</taxon>
        <taxon>Thelebolaceae</taxon>
        <taxon>Pseudogymnoascus</taxon>
    </lineage>
</organism>
<dbReference type="EMBL" id="KV460222">
    <property type="protein sequence ID" value="OBT97486.1"/>
    <property type="molecule type" value="Genomic_DNA"/>
</dbReference>
<gene>
    <name evidence="3" type="ORF">VE01_04316</name>
</gene>
<keyword evidence="2" id="KW-0812">Transmembrane</keyword>
<proteinExistence type="predicted"/>
<reference evidence="3 4" key="1">
    <citation type="submission" date="2016-03" db="EMBL/GenBank/DDBJ databases">
        <title>Comparative genomics of Pseudogymnoascus destructans, the fungus causing white-nose syndrome of bats.</title>
        <authorList>
            <person name="Palmer J.M."/>
            <person name="Drees K.P."/>
            <person name="Foster J.T."/>
            <person name="Lindner D.L."/>
        </authorList>
    </citation>
    <scope>NUCLEOTIDE SEQUENCE [LARGE SCALE GENOMIC DNA]</scope>
    <source>
        <strain evidence="3 4">UAMH 10579</strain>
    </source>
</reference>
<dbReference type="GeneID" id="28837702"/>
<evidence type="ECO:0000313" key="4">
    <source>
        <dbReference type="Proteomes" id="UP000091956"/>
    </source>
</evidence>
<keyword evidence="2" id="KW-1133">Transmembrane helix</keyword>
<dbReference type="Proteomes" id="UP000091956">
    <property type="component" value="Unassembled WGS sequence"/>
</dbReference>
<reference evidence="4" key="2">
    <citation type="journal article" date="2018" name="Nat. Commun.">
        <title>Extreme sensitivity to ultraviolet light in the fungal pathogen causing white-nose syndrome of bats.</title>
        <authorList>
            <person name="Palmer J.M."/>
            <person name="Drees K.P."/>
            <person name="Foster J.T."/>
            <person name="Lindner D.L."/>
        </authorList>
    </citation>
    <scope>NUCLEOTIDE SEQUENCE [LARGE SCALE GENOMIC DNA]</scope>
    <source>
        <strain evidence="4">UAMH 10579</strain>
    </source>
</reference>
<feature type="region of interest" description="Disordered" evidence="1">
    <location>
        <begin position="75"/>
        <end position="101"/>
    </location>
</feature>
<dbReference type="AlphaFoldDB" id="A0A1B8GNT2"/>